<evidence type="ECO:0000256" key="3">
    <source>
        <dbReference type="ARBA" id="ARBA00022692"/>
    </source>
</evidence>
<gene>
    <name evidence="8" type="ORF">DZF91_17985</name>
</gene>
<dbReference type="OrthoDB" id="9784288at2"/>
<proteinExistence type="inferred from homology"/>
<feature type="transmembrane region" description="Helical" evidence="6">
    <location>
        <begin position="124"/>
        <end position="144"/>
    </location>
</feature>
<keyword evidence="5 6" id="KW-0472">Membrane</keyword>
<dbReference type="EMBL" id="QURH01000296">
    <property type="protein sequence ID" value="RFU40274.1"/>
    <property type="molecule type" value="Genomic_DNA"/>
</dbReference>
<feature type="transmembrane region" description="Helical" evidence="6">
    <location>
        <begin position="153"/>
        <end position="171"/>
    </location>
</feature>
<dbReference type="InterPro" id="IPR050638">
    <property type="entry name" value="AA-Vitamin_Transporters"/>
</dbReference>
<feature type="transmembrane region" description="Helical" evidence="6">
    <location>
        <begin position="177"/>
        <end position="196"/>
    </location>
</feature>
<evidence type="ECO:0000256" key="2">
    <source>
        <dbReference type="ARBA" id="ARBA00007362"/>
    </source>
</evidence>
<feature type="transmembrane region" description="Helical" evidence="6">
    <location>
        <begin position="12"/>
        <end position="32"/>
    </location>
</feature>
<feature type="transmembrane region" description="Helical" evidence="6">
    <location>
        <begin position="44"/>
        <end position="65"/>
    </location>
</feature>
<evidence type="ECO:0000313" key="8">
    <source>
        <dbReference type="EMBL" id="RFU40274.1"/>
    </source>
</evidence>
<sequence>MKDNDSATATGTIAVGGFGLAALGVLTFSFTLPSTEFALRGLDPYLIGVGRNGAAAVLAAIALLATHPRLTRRHRANPPRQPGAAAERWLPEARQVPALLAVAAGVVFGFPMLSTLALDHGSSSAHAAVVVALLPAATAVAAVVRAGERPSPAFWAASGAGLVCVTTFALVRAGGRVTASDLLLFGALLAAAIGYCEGGRLAREMAGWRVISWGLVLSAPVSLPATGWLLATTHPRWTVDSVAGFAYASVFSAFLGFFAWYAGLGRAGIARASQVQLAQPVMTLLWAGLLLGESITAATGLTAVAVLVCVALTQRTRITQRAPLPEAPAPVRSGASRG</sequence>
<organism evidence="8 9">
    <name type="scientific">Actinomadura logoneensis</name>
    <dbReference type="NCBI Taxonomy" id="2293572"/>
    <lineage>
        <taxon>Bacteria</taxon>
        <taxon>Bacillati</taxon>
        <taxon>Actinomycetota</taxon>
        <taxon>Actinomycetes</taxon>
        <taxon>Streptosporangiales</taxon>
        <taxon>Thermomonosporaceae</taxon>
        <taxon>Actinomadura</taxon>
    </lineage>
</organism>
<evidence type="ECO:0000313" key="9">
    <source>
        <dbReference type="Proteomes" id="UP000261811"/>
    </source>
</evidence>
<dbReference type="Pfam" id="PF00892">
    <property type="entry name" value="EamA"/>
    <property type="match status" value="2"/>
</dbReference>
<feature type="transmembrane region" description="Helical" evidence="6">
    <location>
        <begin position="208"/>
        <end position="230"/>
    </location>
</feature>
<protein>
    <submittedName>
        <fullName evidence="8">DMT family transporter</fullName>
    </submittedName>
</protein>
<evidence type="ECO:0000259" key="7">
    <source>
        <dbReference type="Pfam" id="PF00892"/>
    </source>
</evidence>
<dbReference type="PANTHER" id="PTHR32322">
    <property type="entry name" value="INNER MEMBRANE TRANSPORTER"/>
    <property type="match status" value="1"/>
</dbReference>
<feature type="transmembrane region" description="Helical" evidence="6">
    <location>
        <begin position="284"/>
        <end position="313"/>
    </location>
</feature>
<feature type="domain" description="EamA" evidence="7">
    <location>
        <begin position="18"/>
        <end position="164"/>
    </location>
</feature>
<accession>A0A372JKA4</accession>
<evidence type="ECO:0000256" key="4">
    <source>
        <dbReference type="ARBA" id="ARBA00022989"/>
    </source>
</evidence>
<evidence type="ECO:0000256" key="5">
    <source>
        <dbReference type="ARBA" id="ARBA00023136"/>
    </source>
</evidence>
<name>A0A372JKA4_9ACTN</name>
<comment type="similarity">
    <text evidence="2">Belongs to the EamA transporter family.</text>
</comment>
<feature type="transmembrane region" description="Helical" evidence="6">
    <location>
        <begin position="242"/>
        <end position="263"/>
    </location>
</feature>
<dbReference type="SUPFAM" id="SSF103481">
    <property type="entry name" value="Multidrug resistance efflux transporter EmrE"/>
    <property type="match status" value="2"/>
</dbReference>
<dbReference type="InterPro" id="IPR037185">
    <property type="entry name" value="EmrE-like"/>
</dbReference>
<feature type="domain" description="EamA" evidence="7">
    <location>
        <begin position="181"/>
        <end position="313"/>
    </location>
</feature>
<evidence type="ECO:0000256" key="6">
    <source>
        <dbReference type="SAM" id="Phobius"/>
    </source>
</evidence>
<dbReference type="Proteomes" id="UP000261811">
    <property type="component" value="Unassembled WGS sequence"/>
</dbReference>
<evidence type="ECO:0000256" key="1">
    <source>
        <dbReference type="ARBA" id="ARBA00004141"/>
    </source>
</evidence>
<dbReference type="PANTHER" id="PTHR32322:SF2">
    <property type="entry name" value="EAMA DOMAIN-CONTAINING PROTEIN"/>
    <property type="match status" value="1"/>
</dbReference>
<comment type="caution">
    <text evidence="8">The sequence shown here is derived from an EMBL/GenBank/DDBJ whole genome shotgun (WGS) entry which is preliminary data.</text>
</comment>
<dbReference type="InterPro" id="IPR000620">
    <property type="entry name" value="EamA_dom"/>
</dbReference>
<keyword evidence="9" id="KW-1185">Reference proteome</keyword>
<dbReference type="AlphaFoldDB" id="A0A372JKA4"/>
<keyword evidence="3 6" id="KW-0812">Transmembrane</keyword>
<dbReference type="GO" id="GO:0016020">
    <property type="term" value="C:membrane"/>
    <property type="evidence" value="ECO:0007669"/>
    <property type="project" value="UniProtKB-SubCell"/>
</dbReference>
<keyword evidence="4 6" id="KW-1133">Transmembrane helix</keyword>
<dbReference type="RefSeq" id="WP_117358618.1">
    <property type="nucleotide sequence ID" value="NZ_QURH01000296.1"/>
</dbReference>
<feature type="transmembrane region" description="Helical" evidence="6">
    <location>
        <begin position="98"/>
        <end position="118"/>
    </location>
</feature>
<comment type="subcellular location">
    <subcellularLocation>
        <location evidence="1">Membrane</location>
        <topology evidence="1">Multi-pass membrane protein</topology>
    </subcellularLocation>
</comment>
<reference evidence="8 9" key="1">
    <citation type="submission" date="2018-08" db="EMBL/GenBank/DDBJ databases">
        <title>Actinomadura jelena sp. nov., a novel Actinomycete isolated from soil in Chad.</title>
        <authorList>
            <person name="Shi L."/>
        </authorList>
    </citation>
    <scope>NUCLEOTIDE SEQUENCE [LARGE SCALE GENOMIC DNA]</scope>
    <source>
        <strain evidence="8 9">NEAU-G17</strain>
    </source>
</reference>